<evidence type="ECO:0008006" key="3">
    <source>
        <dbReference type="Google" id="ProtNLM"/>
    </source>
</evidence>
<protein>
    <recommendedName>
        <fullName evidence="3">3-keto-disaccharide hydrolase domain-containing protein</fullName>
    </recommendedName>
</protein>
<dbReference type="RefSeq" id="WP_046229288.1">
    <property type="nucleotide sequence ID" value="NZ_FONN01000040.1"/>
</dbReference>
<dbReference type="Gene3D" id="2.60.120.560">
    <property type="entry name" value="Exo-inulinase, domain 1"/>
    <property type="match status" value="1"/>
</dbReference>
<keyword evidence="2" id="KW-1185">Reference proteome</keyword>
<organism evidence="1 2">
    <name type="scientific">Paenibacillus algorifonticola</name>
    <dbReference type="NCBI Taxonomy" id="684063"/>
    <lineage>
        <taxon>Bacteria</taxon>
        <taxon>Bacillati</taxon>
        <taxon>Bacillota</taxon>
        <taxon>Bacilli</taxon>
        <taxon>Bacillales</taxon>
        <taxon>Paenibacillaceae</taxon>
        <taxon>Paenibacillus</taxon>
    </lineage>
</organism>
<accession>A0A1I2IVS0</accession>
<evidence type="ECO:0000313" key="1">
    <source>
        <dbReference type="EMBL" id="SFF44621.1"/>
    </source>
</evidence>
<evidence type="ECO:0000313" key="2">
    <source>
        <dbReference type="Proteomes" id="UP000183410"/>
    </source>
</evidence>
<gene>
    <name evidence="1" type="ORF">SAMN04487969_14018</name>
</gene>
<dbReference type="AlphaFoldDB" id="A0A1I2IVS0"/>
<dbReference type="OrthoDB" id="2634655at2"/>
<sequence length="343" mass="39034">MAIQSLYTLWDDIEHFDLGDSEATAAEWQGHKGLYLEKMNAAVFLREELPFTSFRLKAEVAIPHKVGFIGFIFGAVDAQNYELVYLAPVEIQYDPIMNGSMTWQIYNGVRYQKALPDTTGVWQKLAVEVHPNGAFVYLGDDSEPKLILTKLQHGGEPGKIGFWSFLHSYIRDLSIEQIEPKPLNESGADLYQQETGLADTTVREWRLSEPYLRGENPPAEQRWLKAKVEENGILNVNRWFAAEPGSTVEARSIIRLPSNQESVISFGFSDHLRLWINDHEIYQGSWKWNPPSSDGRISPDFYQVVVKWRAGENSIRAEVAQSENFGWGLTLRTGLNDVLPIFL</sequence>
<name>A0A1I2IVS0_9BACL</name>
<dbReference type="Proteomes" id="UP000183410">
    <property type="component" value="Unassembled WGS sequence"/>
</dbReference>
<dbReference type="EMBL" id="FONN01000040">
    <property type="protein sequence ID" value="SFF44621.1"/>
    <property type="molecule type" value="Genomic_DNA"/>
</dbReference>
<reference evidence="2" key="1">
    <citation type="submission" date="2016-10" db="EMBL/GenBank/DDBJ databases">
        <authorList>
            <person name="Varghese N."/>
            <person name="Submissions S."/>
        </authorList>
    </citation>
    <scope>NUCLEOTIDE SEQUENCE [LARGE SCALE GENOMIC DNA]</scope>
    <source>
        <strain evidence="2">CGMCC 1.10223</strain>
    </source>
</reference>
<proteinExistence type="predicted"/>